<keyword evidence="5" id="KW-0547">Nucleotide-binding</keyword>
<dbReference type="FunFam" id="1.10.10.10:FF:000322">
    <property type="entry name" value="Probable disease resistance protein At1g63360"/>
    <property type="match status" value="1"/>
</dbReference>
<dbReference type="OMA" id="KEHVMEW"/>
<dbReference type="InterPro" id="IPR042197">
    <property type="entry name" value="Apaf_helical"/>
</dbReference>
<dbReference type="Proteomes" id="UP000006591">
    <property type="component" value="Chromosome 8"/>
</dbReference>
<dbReference type="InterPro" id="IPR055414">
    <property type="entry name" value="LRR_R13L4/SHOC2-like"/>
</dbReference>
<dbReference type="Pfam" id="PF23559">
    <property type="entry name" value="WHD_DRP"/>
    <property type="match status" value="1"/>
</dbReference>
<keyword evidence="10" id="KW-1185">Reference proteome</keyword>
<accession>A0A0E0I7R3</accession>
<dbReference type="HOGENOM" id="CLU_000837_10_0_1"/>
<dbReference type="PROSITE" id="PS50011">
    <property type="entry name" value="PROTEIN_KINASE_DOM"/>
    <property type="match status" value="1"/>
</dbReference>
<evidence type="ECO:0000256" key="7">
    <source>
        <dbReference type="ARBA" id="ARBA00023054"/>
    </source>
</evidence>
<keyword evidence="3" id="KW-0433">Leucine-rich repeat</keyword>
<dbReference type="Gene3D" id="3.40.50.300">
    <property type="entry name" value="P-loop containing nucleotide triphosphate hydrolases"/>
    <property type="match status" value="1"/>
</dbReference>
<name>A0A0E0I7R3_ORYNI</name>
<dbReference type="Gene3D" id="3.80.10.10">
    <property type="entry name" value="Ribonuclease Inhibitor"/>
    <property type="match status" value="1"/>
</dbReference>
<dbReference type="EnsemblPlants" id="ONIVA08G04410.1">
    <property type="protein sequence ID" value="ONIVA08G04410.1"/>
    <property type="gene ID" value="ONIVA08G04410"/>
</dbReference>
<dbReference type="PANTHER" id="PTHR23155">
    <property type="entry name" value="DISEASE RESISTANCE PROTEIN RP"/>
    <property type="match status" value="1"/>
</dbReference>
<dbReference type="Pfam" id="PF23598">
    <property type="entry name" value="LRR_14"/>
    <property type="match status" value="1"/>
</dbReference>
<dbReference type="InterPro" id="IPR041118">
    <property type="entry name" value="Rx_N"/>
</dbReference>
<dbReference type="InterPro" id="IPR044974">
    <property type="entry name" value="Disease_R_plants"/>
</dbReference>
<dbReference type="InterPro" id="IPR027417">
    <property type="entry name" value="P-loop_NTPase"/>
</dbReference>
<dbReference type="SUPFAM" id="SSF56112">
    <property type="entry name" value="Protein kinase-like (PK-like)"/>
    <property type="match status" value="1"/>
</dbReference>
<reference evidence="9" key="2">
    <citation type="submission" date="2018-04" db="EMBL/GenBank/DDBJ databases">
        <title>OnivRS2 (Oryza nivara Reference Sequence Version 2).</title>
        <authorList>
            <person name="Zhang J."/>
            <person name="Kudrna D."/>
            <person name="Lee S."/>
            <person name="Talag J."/>
            <person name="Rajasekar S."/>
            <person name="Welchert J."/>
            <person name="Hsing Y.-I."/>
            <person name="Wing R.A."/>
        </authorList>
    </citation>
    <scope>NUCLEOTIDE SEQUENCE [LARGE SCALE GENOMIC DNA]</scope>
    <source>
        <strain evidence="9">SL10</strain>
    </source>
</reference>
<dbReference type="Gramene" id="ONIVA08G04410.1">
    <property type="protein sequence ID" value="ONIVA08G04410.1"/>
    <property type="gene ID" value="ONIVA08G04410"/>
</dbReference>
<dbReference type="GO" id="GO:0042742">
    <property type="term" value="P:defense response to bacterium"/>
    <property type="evidence" value="ECO:0007669"/>
    <property type="project" value="UniProtKB-ARBA"/>
</dbReference>
<feature type="domain" description="Protein kinase" evidence="8">
    <location>
        <begin position="1018"/>
        <end position="1308"/>
    </location>
</feature>
<evidence type="ECO:0000256" key="5">
    <source>
        <dbReference type="ARBA" id="ARBA00022741"/>
    </source>
</evidence>
<evidence type="ECO:0000259" key="8">
    <source>
        <dbReference type="PROSITE" id="PS50011"/>
    </source>
</evidence>
<dbReference type="Gene3D" id="1.20.5.4130">
    <property type="match status" value="1"/>
</dbReference>
<proteinExistence type="inferred from homology"/>
<dbReference type="InterPro" id="IPR036388">
    <property type="entry name" value="WH-like_DNA-bd_sf"/>
</dbReference>
<evidence type="ECO:0000313" key="10">
    <source>
        <dbReference type="Proteomes" id="UP000006591"/>
    </source>
</evidence>
<dbReference type="Pfam" id="PF00931">
    <property type="entry name" value="NB-ARC"/>
    <property type="match status" value="1"/>
</dbReference>
<dbReference type="InterPro" id="IPR000719">
    <property type="entry name" value="Prot_kinase_dom"/>
</dbReference>
<evidence type="ECO:0000313" key="9">
    <source>
        <dbReference type="EnsemblPlants" id="ONIVA08G04410.1"/>
    </source>
</evidence>
<dbReference type="GO" id="GO:0004672">
    <property type="term" value="F:protein kinase activity"/>
    <property type="evidence" value="ECO:0007669"/>
    <property type="project" value="InterPro"/>
</dbReference>
<dbReference type="InterPro" id="IPR001245">
    <property type="entry name" value="Ser-Thr/Tyr_kinase_cat_dom"/>
</dbReference>
<dbReference type="GO" id="GO:0002758">
    <property type="term" value="P:innate immune response-activating signaling pathway"/>
    <property type="evidence" value="ECO:0007669"/>
    <property type="project" value="UniProtKB-ARBA"/>
</dbReference>
<organism evidence="9">
    <name type="scientific">Oryza nivara</name>
    <name type="common">Indian wild rice</name>
    <name type="synonym">Oryza sativa f. spontanea</name>
    <dbReference type="NCBI Taxonomy" id="4536"/>
    <lineage>
        <taxon>Eukaryota</taxon>
        <taxon>Viridiplantae</taxon>
        <taxon>Streptophyta</taxon>
        <taxon>Embryophyta</taxon>
        <taxon>Tracheophyta</taxon>
        <taxon>Spermatophyta</taxon>
        <taxon>Magnoliopsida</taxon>
        <taxon>Liliopsida</taxon>
        <taxon>Poales</taxon>
        <taxon>Poaceae</taxon>
        <taxon>BOP clade</taxon>
        <taxon>Oryzoideae</taxon>
        <taxon>Oryzeae</taxon>
        <taxon>Oryzinae</taxon>
        <taxon>Oryza</taxon>
    </lineage>
</organism>
<keyword evidence="7" id="KW-0175">Coiled coil</keyword>
<dbReference type="PANTHER" id="PTHR23155:SF1028">
    <property type="entry name" value="OS08G0174800 PROTEIN"/>
    <property type="match status" value="1"/>
</dbReference>
<dbReference type="eggNOG" id="KOG4658">
    <property type="taxonomic scope" value="Eukaryota"/>
</dbReference>
<evidence type="ECO:0000256" key="6">
    <source>
        <dbReference type="ARBA" id="ARBA00022821"/>
    </source>
</evidence>
<dbReference type="InterPro" id="IPR038005">
    <property type="entry name" value="RX-like_CC"/>
</dbReference>
<dbReference type="FunFam" id="1.10.510.10:FF:000016">
    <property type="entry name" value="Somatic embryogenesis receptor-like kinase 1"/>
    <property type="match status" value="1"/>
</dbReference>
<dbReference type="FunFam" id="3.40.50.300:FF:001091">
    <property type="entry name" value="Probable disease resistance protein At1g61300"/>
    <property type="match status" value="1"/>
</dbReference>
<evidence type="ECO:0000256" key="4">
    <source>
        <dbReference type="ARBA" id="ARBA00022737"/>
    </source>
</evidence>
<dbReference type="Pfam" id="PF18052">
    <property type="entry name" value="Rx_N"/>
    <property type="match status" value="1"/>
</dbReference>
<comment type="similarity">
    <text evidence="2">Belongs to the disease resistance NB-LRR family.</text>
</comment>
<dbReference type="GO" id="GO:0005524">
    <property type="term" value="F:ATP binding"/>
    <property type="evidence" value="ECO:0007669"/>
    <property type="project" value="InterPro"/>
</dbReference>
<dbReference type="GO" id="GO:0009626">
    <property type="term" value="P:plant-type hypersensitive response"/>
    <property type="evidence" value="ECO:0007669"/>
    <property type="project" value="UniProtKB-ARBA"/>
</dbReference>
<evidence type="ECO:0000256" key="3">
    <source>
        <dbReference type="ARBA" id="ARBA00022614"/>
    </source>
</evidence>
<dbReference type="CDD" id="cd14798">
    <property type="entry name" value="RX-CC_like"/>
    <property type="match status" value="1"/>
</dbReference>
<dbReference type="InterPro" id="IPR011009">
    <property type="entry name" value="Kinase-like_dom_sf"/>
</dbReference>
<dbReference type="Gene3D" id="1.10.8.430">
    <property type="entry name" value="Helical domain of apoptotic protease-activating factors"/>
    <property type="match status" value="1"/>
</dbReference>
<dbReference type="SMART" id="SM00220">
    <property type="entry name" value="S_TKc"/>
    <property type="match status" value="1"/>
</dbReference>
<dbReference type="Gene3D" id="1.10.10.10">
    <property type="entry name" value="Winged helix-like DNA-binding domain superfamily/Winged helix DNA-binding domain"/>
    <property type="match status" value="1"/>
</dbReference>
<keyword evidence="6" id="KW-0611">Plant defense</keyword>
<protein>
    <recommendedName>
        <fullName evidence="8">Protein kinase domain-containing protein</fullName>
    </recommendedName>
</protein>
<dbReference type="InterPro" id="IPR002182">
    <property type="entry name" value="NB-ARC"/>
</dbReference>
<dbReference type="InterPro" id="IPR032675">
    <property type="entry name" value="LRR_dom_sf"/>
</dbReference>
<dbReference type="Gene3D" id="3.30.200.20">
    <property type="entry name" value="Phosphorylase Kinase, domain 1"/>
    <property type="match status" value="1"/>
</dbReference>
<dbReference type="PRINTS" id="PR00364">
    <property type="entry name" value="DISEASERSIST"/>
</dbReference>
<dbReference type="Gene3D" id="1.10.510.10">
    <property type="entry name" value="Transferase(Phosphotransferase) domain 1"/>
    <property type="match status" value="1"/>
</dbReference>
<dbReference type="InterPro" id="IPR058922">
    <property type="entry name" value="WHD_DRP"/>
</dbReference>
<keyword evidence="4" id="KW-0677">Repeat</keyword>
<evidence type="ECO:0000256" key="1">
    <source>
        <dbReference type="ARBA" id="ARBA00008171"/>
    </source>
</evidence>
<dbReference type="SUPFAM" id="SSF52047">
    <property type="entry name" value="RNI-like"/>
    <property type="match status" value="1"/>
</dbReference>
<evidence type="ECO:0000256" key="2">
    <source>
        <dbReference type="ARBA" id="ARBA00008894"/>
    </source>
</evidence>
<comment type="similarity">
    <text evidence="1">Belongs to the protein kinase superfamily. TKL Ser/Thr protein kinase family. ROCO subfamily.</text>
</comment>
<sequence length="1335" mass="150697">MAAAGELANNGGDASPVTPCPLEVAAAMQLLFLFLPRRSSLSSLDCGVVPRQLASACAAEVQRTGGGDEASTAPRQIRRRSAACGVARGGPPAGVMNTLLSKLSKILEDKYTKLKGVRRQIAFFRNELSSMKAALEMLETVEELNPLQKEWRDTVRELAYDIEDCIDPFLVLVDQKQDEQSTFFKGFSYKLKKMKARHEISNEIEELKTRVIEASKRHKRYNFVGLQSSHGTSGPKEHVMEWFAKGRGDVEVKVLSVVGSGGLGKTTLANQIFRQLNCQFECKGFVSVSRSPDIKSILRQMYTEVGITDDTSEDERQLIDKIKDHLKDKRYFVVIDDVWDVEAWEAVKLALFNNRCGSRIVMTTRNAAVASHCSRGGGCVYQMEPLSFADSKMLFCQRAFRSQELYYPHLEEVCDEILAKCGGLPLAIITVSSLLAGKHAKDEWDRMLTAIGHALAKNPDAANMTKILSLSYFDLPHHLRTCFLYLSVFPEDYKISKQHLINRWIAEGFVHEEQGWRTYEVGGNYFNDLINRSLIQPVDINDGQAKACQVHDIILDFITCKAAEENFVTSVNSVEHGNISECRVHRLCVKNHNNEKVSKPTSLNVTHVRSLTMFGHVDGISLFAFPILRVLDLSYSLLKDKHLKNIEKLHFLKYLSLRSTLITKLPRKIGQLNCLETLDISYTEILELPLSIAKLECLANLYVGRGTGFPDRLIGKMHSLVELEEFGVSCELGKSLQGFSQLSKLRTLKVHLFWWSDAEECQNYVSALLSSNLHHLYLTGGPLIMEKWYPPSPCIIRKLHIIGCYIRKVPNWMSSLGSLTELQLWIHRMGPNDIEILGAIPSLCFLKLKTMCGINGRIIICSNKGFRSLTYFSLRIKRCGTLLEFEPESMPKLDNFQVEFRLHGMDCLNGASDFGIQHLSALTKVKIGIWGNICSDGIYDPEQDMNNSITRSVVSLIKAAIEKLPNHPTSRFHLEYDHGSCLLGETSQEFEGQGPDEAYPRQHKIFSLRELEDATNCFSDSNVLQRGRFDGSMYKGRLGDGSLVVVKKDYISRALSMGYPNIDWRTRHFQTQVEMPVHRNLMRLHGFCITPTKRFLVYPYMSNGTVASQRPPYEPPLDWRTRRRIALGSARGLSYLHDHCDPKIIHRDVKAANISLDEDFEALVGGFGLAKLMDHMDTDEPNAVRGTIGHIAPEYLSTGIISEKTDVFGYGIMLLELITGQRAFDLARLANDDDVMLLDWVKGLLKEKRLEMLVDPDLQSNYIDVEVESLIQVALLCTQGSPTERPKMAEVVRMLEGDGLAERWEEWQKIEVVRQEVELVRNSPTFVYLGRVEPT</sequence>
<dbReference type="SUPFAM" id="SSF52540">
    <property type="entry name" value="P-loop containing nucleoside triphosphate hydrolases"/>
    <property type="match status" value="1"/>
</dbReference>
<dbReference type="Pfam" id="PF07714">
    <property type="entry name" value="PK_Tyr_Ser-Thr"/>
    <property type="match status" value="1"/>
</dbReference>
<reference evidence="9" key="1">
    <citation type="submission" date="2015-04" db="UniProtKB">
        <authorList>
            <consortium name="EnsemblPlants"/>
        </authorList>
    </citation>
    <scope>IDENTIFICATION</scope>
    <source>
        <strain evidence="9">SL10</strain>
    </source>
</reference>
<dbReference type="STRING" id="4536.A0A0E0I7R3"/>
<dbReference type="GO" id="GO:0043531">
    <property type="term" value="F:ADP binding"/>
    <property type="evidence" value="ECO:0007669"/>
    <property type="project" value="InterPro"/>
</dbReference>